<gene>
    <name evidence="4" type="ORF">BJX66DRAFT_350624</name>
</gene>
<dbReference type="PRINTS" id="PR00081">
    <property type="entry name" value="GDHRDH"/>
</dbReference>
<dbReference type="PANTHER" id="PTHR42760">
    <property type="entry name" value="SHORT-CHAIN DEHYDROGENASES/REDUCTASES FAMILY MEMBER"/>
    <property type="match status" value="1"/>
</dbReference>
<evidence type="ECO:0000256" key="1">
    <source>
        <dbReference type="ARBA" id="ARBA00006484"/>
    </source>
</evidence>
<keyword evidence="2" id="KW-0521">NADP</keyword>
<dbReference type="Gene3D" id="3.40.50.720">
    <property type="entry name" value="NAD(P)-binding Rossmann-like Domain"/>
    <property type="match status" value="1"/>
</dbReference>
<evidence type="ECO:0000256" key="3">
    <source>
        <dbReference type="SAM" id="MobiDB-lite"/>
    </source>
</evidence>
<name>A0ABR4G8W4_9EURO</name>
<dbReference type="Proteomes" id="UP001610563">
    <property type="component" value="Unassembled WGS sequence"/>
</dbReference>
<protein>
    <submittedName>
        <fullName evidence="4">NADP(+)-dependent dehydrogenase</fullName>
    </submittedName>
</protein>
<comment type="similarity">
    <text evidence="1">Belongs to the short-chain dehydrogenases/reductases (SDR) family.</text>
</comment>
<dbReference type="Pfam" id="PF00106">
    <property type="entry name" value="adh_short"/>
    <property type="match status" value="1"/>
</dbReference>
<proteinExistence type="inferred from homology"/>
<evidence type="ECO:0000256" key="2">
    <source>
        <dbReference type="ARBA" id="ARBA00022857"/>
    </source>
</evidence>
<dbReference type="SUPFAM" id="SSF51735">
    <property type="entry name" value="NAD(P)-binding Rossmann-fold domains"/>
    <property type="match status" value="1"/>
</dbReference>
<dbReference type="PANTHER" id="PTHR42760:SF122">
    <property type="entry name" value="NAD(P)-BINDING PROTEIN"/>
    <property type="match status" value="1"/>
</dbReference>
<evidence type="ECO:0000313" key="4">
    <source>
        <dbReference type="EMBL" id="KAL2795459.1"/>
    </source>
</evidence>
<dbReference type="EMBL" id="JBFTWV010000035">
    <property type="protein sequence ID" value="KAL2795459.1"/>
    <property type="molecule type" value="Genomic_DNA"/>
</dbReference>
<keyword evidence="5" id="KW-1185">Reference proteome</keyword>
<evidence type="ECO:0000313" key="5">
    <source>
        <dbReference type="Proteomes" id="UP001610563"/>
    </source>
</evidence>
<organism evidence="4 5">
    <name type="scientific">Aspergillus keveii</name>
    <dbReference type="NCBI Taxonomy" id="714993"/>
    <lineage>
        <taxon>Eukaryota</taxon>
        <taxon>Fungi</taxon>
        <taxon>Dikarya</taxon>
        <taxon>Ascomycota</taxon>
        <taxon>Pezizomycotina</taxon>
        <taxon>Eurotiomycetes</taxon>
        <taxon>Eurotiomycetidae</taxon>
        <taxon>Eurotiales</taxon>
        <taxon>Aspergillaceae</taxon>
        <taxon>Aspergillus</taxon>
        <taxon>Aspergillus subgen. Nidulantes</taxon>
    </lineage>
</organism>
<dbReference type="InterPro" id="IPR036291">
    <property type="entry name" value="NAD(P)-bd_dom_sf"/>
</dbReference>
<accession>A0ABR4G8W4</accession>
<comment type="caution">
    <text evidence="4">The sequence shown here is derived from an EMBL/GenBank/DDBJ whole genome shotgun (WGS) entry which is preliminary data.</text>
</comment>
<reference evidence="4 5" key="1">
    <citation type="submission" date="2024-07" db="EMBL/GenBank/DDBJ databases">
        <title>Section-level genome sequencing and comparative genomics of Aspergillus sections Usti and Cavernicolus.</title>
        <authorList>
            <consortium name="Lawrence Berkeley National Laboratory"/>
            <person name="Nybo J.L."/>
            <person name="Vesth T.C."/>
            <person name="Theobald S."/>
            <person name="Frisvad J.C."/>
            <person name="Larsen T.O."/>
            <person name="Kjaerboelling I."/>
            <person name="Rothschild-Mancinelli K."/>
            <person name="Lyhne E.K."/>
            <person name="Kogle M.E."/>
            <person name="Barry K."/>
            <person name="Clum A."/>
            <person name="Na H."/>
            <person name="Ledsgaard L."/>
            <person name="Lin J."/>
            <person name="Lipzen A."/>
            <person name="Kuo A."/>
            <person name="Riley R."/>
            <person name="Mondo S."/>
            <person name="Labutti K."/>
            <person name="Haridas S."/>
            <person name="Pangalinan J."/>
            <person name="Salamov A.A."/>
            <person name="Simmons B.A."/>
            <person name="Magnuson J.K."/>
            <person name="Chen J."/>
            <person name="Drula E."/>
            <person name="Henrissat B."/>
            <person name="Wiebenga A."/>
            <person name="Lubbers R.J."/>
            <person name="Gomes A.C."/>
            <person name="Makela M.R."/>
            <person name="Stajich J."/>
            <person name="Grigoriev I.V."/>
            <person name="Mortensen U.H."/>
            <person name="De Vries R.P."/>
            <person name="Baker S.E."/>
            <person name="Andersen M.R."/>
        </authorList>
    </citation>
    <scope>NUCLEOTIDE SEQUENCE [LARGE SCALE GENOMIC DNA]</scope>
    <source>
        <strain evidence="4 5">CBS 209.92</strain>
    </source>
</reference>
<feature type="region of interest" description="Disordered" evidence="3">
    <location>
        <begin position="1"/>
        <end position="24"/>
    </location>
</feature>
<dbReference type="CDD" id="cd05233">
    <property type="entry name" value="SDR_c"/>
    <property type="match status" value="1"/>
</dbReference>
<dbReference type="InterPro" id="IPR002347">
    <property type="entry name" value="SDR_fam"/>
</dbReference>
<sequence length="248" mass="25879">MQPPVPSFTTTWHNAPYPSISPTRPELSAAGKTVIVTGAGSGIGHATTASFARAGATKIILIGRNKVNLEETQRSLPCASSVHAVDVRDEQAVPNVASAVGRWDMLILAAGYIPTPASILDSSVNEWLEALETNLKGTLILAKSFLPPTNPIHAAVIGYSAAVTFPAAMLPGLSAYTISKTAVIKLIEYTAAENPSIFAAALHPGVVDTPILRKTGVDPTTLPMDDADLPANFAVWLASKEASFLKGG</sequence>